<comment type="caution">
    <text evidence="6">The sequence shown here is derived from an EMBL/GenBank/DDBJ whole genome shotgun (WGS) entry which is preliminary data.</text>
</comment>
<dbReference type="Pfam" id="PF03466">
    <property type="entry name" value="LysR_substrate"/>
    <property type="match status" value="1"/>
</dbReference>
<dbReference type="InterPro" id="IPR036390">
    <property type="entry name" value="WH_DNA-bd_sf"/>
</dbReference>
<dbReference type="PANTHER" id="PTHR30346">
    <property type="entry name" value="TRANSCRIPTIONAL DUAL REGULATOR HCAR-RELATED"/>
    <property type="match status" value="1"/>
</dbReference>
<reference evidence="6 7" key="1">
    <citation type="submission" date="2018-03" db="EMBL/GenBank/DDBJ databases">
        <title>Genomic Encyclopedia of Archaeal and Bacterial Type Strains, Phase II (KMG-II): from individual species to whole genera.</title>
        <authorList>
            <person name="Goeker M."/>
        </authorList>
    </citation>
    <scope>NUCLEOTIDE SEQUENCE [LARGE SCALE GENOMIC DNA]</scope>
    <source>
        <strain evidence="6 7">DSM 43146</strain>
    </source>
</reference>
<accession>A0A2T0KES2</accession>
<dbReference type="InterPro" id="IPR036388">
    <property type="entry name" value="WH-like_DNA-bd_sf"/>
</dbReference>
<dbReference type="Gene3D" id="1.10.10.10">
    <property type="entry name" value="Winged helix-like DNA-binding domain superfamily/Winged helix DNA-binding domain"/>
    <property type="match status" value="1"/>
</dbReference>
<dbReference type="GO" id="GO:0003677">
    <property type="term" value="F:DNA binding"/>
    <property type="evidence" value="ECO:0007669"/>
    <property type="project" value="UniProtKB-KW"/>
</dbReference>
<dbReference type="Gene3D" id="3.40.190.10">
    <property type="entry name" value="Periplasmic binding protein-like II"/>
    <property type="match status" value="2"/>
</dbReference>
<sequence length="284" mass="30676">MNVELRHLRALVAIGDVGTISGAARLLRISQPALSRTLEQLESRIGTPLVERTTRRLALTDAGRVLHERSHAILNQVDDALAQAATGPRPLRVGFAWALLGERTTAVLRAWRERFPETPVRLYRRDDPEAALRRGELDMAVVRTMPAPDGDVIAEELYSEDRLVAVPDGHPLMLSGGVRLADLADHPVVVCSTAATTAGFWVRGRQPHIVEVDGVDEWLTVIAIGEALGVTTEGTGHSHPHPGVRYLPITDAGAVTVRLLRPLVPTHPAAEAFADHARKAVGGS</sequence>
<comment type="similarity">
    <text evidence="1">Belongs to the LysR transcriptional regulatory family.</text>
</comment>
<dbReference type="EMBL" id="PVMZ01000005">
    <property type="protein sequence ID" value="PRX21883.1"/>
    <property type="molecule type" value="Genomic_DNA"/>
</dbReference>
<evidence type="ECO:0000256" key="1">
    <source>
        <dbReference type="ARBA" id="ARBA00009437"/>
    </source>
</evidence>
<evidence type="ECO:0000256" key="4">
    <source>
        <dbReference type="ARBA" id="ARBA00023163"/>
    </source>
</evidence>
<dbReference type="InterPro" id="IPR005119">
    <property type="entry name" value="LysR_subst-bd"/>
</dbReference>
<name>A0A2T0KES2_9ACTN</name>
<dbReference type="AlphaFoldDB" id="A0A2T0KES2"/>
<dbReference type="SUPFAM" id="SSF46785">
    <property type="entry name" value="Winged helix' DNA-binding domain"/>
    <property type="match status" value="1"/>
</dbReference>
<dbReference type="OrthoDB" id="3176554at2"/>
<dbReference type="PRINTS" id="PR00039">
    <property type="entry name" value="HTHLYSR"/>
</dbReference>
<evidence type="ECO:0000313" key="6">
    <source>
        <dbReference type="EMBL" id="PRX21883.1"/>
    </source>
</evidence>
<feature type="domain" description="HTH lysR-type" evidence="5">
    <location>
        <begin position="3"/>
        <end position="60"/>
    </location>
</feature>
<dbReference type="GO" id="GO:0032993">
    <property type="term" value="C:protein-DNA complex"/>
    <property type="evidence" value="ECO:0007669"/>
    <property type="project" value="TreeGrafter"/>
</dbReference>
<keyword evidence="3 6" id="KW-0238">DNA-binding</keyword>
<dbReference type="RefSeq" id="WP_106318359.1">
    <property type="nucleotide sequence ID" value="NZ_BOMO01000037.1"/>
</dbReference>
<proteinExistence type="inferred from homology"/>
<dbReference type="PANTHER" id="PTHR30346:SF28">
    <property type="entry name" value="HTH-TYPE TRANSCRIPTIONAL REGULATOR CYNR"/>
    <property type="match status" value="1"/>
</dbReference>
<evidence type="ECO:0000256" key="3">
    <source>
        <dbReference type="ARBA" id="ARBA00023125"/>
    </source>
</evidence>
<dbReference type="InterPro" id="IPR000847">
    <property type="entry name" value="LysR_HTH_N"/>
</dbReference>
<dbReference type="GO" id="GO:0003700">
    <property type="term" value="F:DNA-binding transcription factor activity"/>
    <property type="evidence" value="ECO:0007669"/>
    <property type="project" value="InterPro"/>
</dbReference>
<evidence type="ECO:0000256" key="2">
    <source>
        <dbReference type="ARBA" id="ARBA00023015"/>
    </source>
</evidence>
<protein>
    <submittedName>
        <fullName evidence="6">DNA-binding transcriptional LysR family regulator</fullName>
    </submittedName>
</protein>
<organism evidence="6 7">
    <name type="scientific">Actinoplanes italicus</name>
    <dbReference type="NCBI Taxonomy" id="113567"/>
    <lineage>
        <taxon>Bacteria</taxon>
        <taxon>Bacillati</taxon>
        <taxon>Actinomycetota</taxon>
        <taxon>Actinomycetes</taxon>
        <taxon>Micromonosporales</taxon>
        <taxon>Micromonosporaceae</taxon>
        <taxon>Actinoplanes</taxon>
    </lineage>
</organism>
<dbReference type="Pfam" id="PF00126">
    <property type="entry name" value="HTH_1"/>
    <property type="match status" value="1"/>
</dbReference>
<dbReference type="FunFam" id="1.10.10.10:FF:000001">
    <property type="entry name" value="LysR family transcriptional regulator"/>
    <property type="match status" value="1"/>
</dbReference>
<evidence type="ECO:0000259" key="5">
    <source>
        <dbReference type="PROSITE" id="PS50931"/>
    </source>
</evidence>
<dbReference type="PROSITE" id="PS50931">
    <property type="entry name" value="HTH_LYSR"/>
    <property type="match status" value="1"/>
</dbReference>
<keyword evidence="2" id="KW-0805">Transcription regulation</keyword>
<keyword evidence="7" id="KW-1185">Reference proteome</keyword>
<keyword evidence="4" id="KW-0804">Transcription</keyword>
<dbReference type="Proteomes" id="UP000239415">
    <property type="component" value="Unassembled WGS sequence"/>
</dbReference>
<evidence type="ECO:0000313" key="7">
    <source>
        <dbReference type="Proteomes" id="UP000239415"/>
    </source>
</evidence>
<dbReference type="SUPFAM" id="SSF53850">
    <property type="entry name" value="Periplasmic binding protein-like II"/>
    <property type="match status" value="1"/>
</dbReference>
<gene>
    <name evidence="6" type="ORF">CLV67_10560</name>
</gene>